<keyword evidence="2" id="KW-1185">Reference proteome</keyword>
<dbReference type="EMBL" id="RCHU02000014">
    <property type="protein sequence ID" value="KAL3572901.1"/>
    <property type="molecule type" value="Genomic_DNA"/>
</dbReference>
<reference evidence="1 2" key="1">
    <citation type="journal article" date="2024" name="Plant Biotechnol. J.">
        <title>Genome and CRISPR/Cas9 system of a widespread forest tree (Populus alba) in the world.</title>
        <authorList>
            <person name="Liu Y.J."/>
            <person name="Jiang P.F."/>
            <person name="Han X.M."/>
            <person name="Li X.Y."/>
            <person name="Wang H.M."/>
            <person name="Wang Y.J."/>
            <person name="Wang X.X."/>
            <person name="Zeng Q.Y."/>
        </authorList>
    </citation>
    <scope>NUCLEOTIDE SEQUENCE [LARGE SCALE GENOMIC DNA]</scope>
    <source>
        <strain evidence="2">cv. PAL-ZL1</strain>
    </source>
</reference>
<comment type="caution">
    <text evidence="1">The sequence shown here is derived from an EMBL/GenBank/DDBJ whole genome shotgun (WGS) entry which is preliminary data.</text>
</comment>
<protein>
    <submittedName>
        <fullName evidence="1">Uncharacterized protein</fullName>
    </submittedName>
</protein>
<evidence type="ECO:0000313" key="1">
    <source>
        <dbReference type="EMBL" id="KAL3572901.1"/>
    </source>
</evidence>
<dbReference type="Proteomes" id="UP000309997">
    <property type="component" value="Unassembled WGS sequence"/>
</dbReference>
<name>A0ACC4B3M0_POPAL</name>
<sequence length="139" mass="15445">MPMVLWAVVMLSLIYGPSPAARCRRRPSGCLIQECSMDTQGVYTFIRWMIRGVHNLVQGNLLHSNERTCIHIGWAKQLVEDGGTLRFRKCEAPCQCHGKIFLAGDVGGLIRHYVVAFPFLRGNACTSFDMLGGLTGAIY</sequence>
<proteinExistence type="predicted"/>
<gene>
    <name evidence="1" type="ORF">D5086_026805</name>
</gene>
<accession>A0ACC4B3M0</accession>
<evidence type="ECO:0000313" key="2">
    <source>
        <dbReference type="Proteomes" id="UP000309997"/>
    </source>
</evidence>
<organism evidence="1 2">
    <name type="scientific">Populus alba</name>
    <name type="common">White poplar</name>
    <dbReference type="NCBI Taxonomy" id="43335"/>
    <lineage>
        <taxon>Eukaryota</taxon>
        <taxon>Viridiplantae</taxon>
        <taxon>Streptophyta</taxon>
        <taxon>Embryophyta</taxon>
        <taxon>Tracheophyta</taxon>
        <taxon>Spermatophyta</taxon>
        <taxon>Magnoliopsida</taxon>
        <taxon>eudicotyledons</taxon>
        <taxon>Gunneridae</taxon>
        <taxon>Pentapetalae</taxon>
        <taxon>rosids</taxon>
        <taxon>fabids</taxon>
        <taxon>Malpighiales</taxon>
        <taxon>Salicaceae</taxon>
        <taxon>Saliceae</taxon>
        <taxon>Populus</taxon>
    </lineage>
</organism>